<dbReference type="KEGG" id="hxa:Halxa_0399"/>
<geneLocation type="plasmid" evidence="3 4">
    <name>pHALXA01</name>
</geneLocation>
<dbReference type="Proteomes" id="UP000006794">
    <property type="component" value="Plasmid pHALXA01"/>
</dbReference>
<proteinExistence type="predicted"/>
<evidence type="ECO:0000313" key="4">
    <source>
        <dbReference type="Proteomes" id="UP000006794"/>
    </source>
</evidence>
<dbReference type="GO" id="GO:0052851">
    <property type="term" value="F:ferric-chelate reductase (NADPH) activity"/>
    <property type="evidence" value="ECO:0007669"/>
    <property type="project" value="TreeGrafter"/>
</dbReference>
<feature type="domain" description="Pyrroline-5-carboxylate reductase catalytic N-terminal" evidence="2">
    <location>
        <begin position="12"/>
        <end position="114"/>
    </location>
</feature>
<dbReference type="GO" id="GO:0050661">
    <property type="term" value="F:NADP binding"/>
    <property type="evidence" value="ECO:0007669"/>
    <property type="project" value="InterPro"/>
</dbReference>
<accession>F8DDB3</accession>
<evidence type="ECO:0000313" key="3">
    <source>
        <dbReference type="EMBL" id="AEH39002.1"/>
    </source>
</evidence>
<keyword evidence="1" id="KW-0560">Oxidoreductase</keyword>
<dbReference type="InterPro" id="IPR010185">
    <property type="entry name" value="NpdG"/>
</dbReference>
<dbReference type="Pfam" id="PF03807">
    <property type="entry name" value="F420_oxidored"/>
    <property type="match status" value="1"/>
</dbReference>
<gene>
    <name evidence="3" type="ordered locus">Halxa_0399</name>
</gene>
<dbReference type="GO" id="GO:0015677">
    <property type="term" value="P:copper ion import"/>
    <property type="evidence" value="ECO:0007669"/>
    <property type="project" value="TreeGrafter"/>
</dbReference>
<dbReference type="RefSeq" id="WP_013875730.1">
    <property type="nucleotide sequence ID" value="NC_015658.1"/>
</dbReference>
<dbReference type="PANTHER" id="PTHR14239:SF0">
    <property type="entry name" value="F420-DEPENDENT NADP REDUCTASE"/>
    <property type="match status" value="1"/>
</dbReference>
<dbReference type="EMBL" id="CP002840">
    <property type="protein sequence ID" value="AEH39002.1"/>
    <property type="molecule type" value="Genomic_DNA"/>
</dbReference>
<dbReference type="PANTHER" id="PTHR14239">
    <property type="entry name" value="DUDULIN-RELATED"/>
    <property type="match status" value="1"/>
</dbReference>
<dbReference type="GO" id="GO:0005886">
    <property type="term" value="C:plasma membrane"/>
    <property type="evidence" value="ECO:0007669"/>
    <property type="project" value="TreeGrafter"/>
</dbReference>
<dbReference type="InterPro" id="IPR051267">
    <property type="entry name" value="STEAP_metalloreductase"/>
</dbReference>
<evidence type="ECO:0000256" key="1">
    <source>
        <dbReference type="ARBA" id="ARBA00023002"/>
    </source>
</evidence>
<dbReference type="GO" id="GO:0070967">
    <property type="term" value="F:coenzyme F420 binding"/>
    <property type="evidence" value="ECO:0007669"/>
    <property type="project" value="InterPro"/>
</dbReference>
<dbReference type="GeneID" id="10795270"/>
<dbReference type="NCBIfam" id="TIGR01915">
    <property type="entry name" value="npdG"/>
    <property type="match status" value="1"/>
</dbReference>
<dbReference type="SUPFAM" id="SSF51735">
    <property type="entry name" value="NAD(P)-binding Rossmann-fold domains"/>
    <property type="match status" value="1"/>
</dbReference>
<evidence type="ECO:0000259" key="2">
    <source>
        <dbReference type="Pfam" id="PF03807"/>
    </source>
</evidence>
<protein>
    <submittedName>
        <fullName evidence="3">NADPH-dependent F420 reductase</fullName>
    </submittedName>
</protein>
<dbReference type="Gene3D" id="3.40.50.720">
    <property type="entry name" value="NAD(P)-binding Rossmann-like Domain"/>
    <property type="match status" value="1"/>
</dbReference>
<sequence length="231" mass="24630">MTTNATTTETEIALLGGTGEIGRALALRLGRDSDYALTIGSRDERKASEAAEDYRSRLRDRGVEPHLGAAENVDAAADADVVVLSIPPYYADETVETIAPGLDDETILVSPAVGMQRDEDGLHYHPPSAGSVIEMIADVAPDDVPVVGAFTNLSGERLADLDVEIETDTLLLGDDEDAKETVATIADSIRGLRPLDVGPLTNATEVEALTPLLINLARYNDDMENVCVTFH</sequence>
<dbReference type="InterPro" id="IPR028939">
    <property type="entry name" value="P5C_Rdtase_cat_N"/>
</dbReference>
<dbReference type="HOGENOM" id="CLU_076368_1_1_2"/>
<dbReference type="AlphaFoldDB" id="F8DDB3"/>
<organism evidence="3 4">
    <name type="scientific">Halopiger xanaduensis (strain DSM 18323 / JCM 14033 / SH-6)</name>
    <dbReference type="NCBI Taxonomy" id="797210"/>
    <lineage>
        <taxon>Archaea</taxon>
        <taxon>Methanobacteriati</taxon>
        <taxon>Methanobacteriota</taxon>
        <taxon>Stenosarchaea group</taxon>
        <taxon>Halobacteria</taxon>
        <taxon>Halobacteriales</taxon>
        <taxon>Natrialbaceae</taxon>
        <taxon>Halopiger</taxon>
    </lineage>
</organism>
<dbReference type="OrthoDB" id="8635at2157"/>
<keyword evidence="4" id="KW-1185">Reference proteome</keyword>
<keyword evidence="3" id="KW-0614">Plasmid</keyword>
<dbReference type="GO" id="GO:0006740">
    <property type="term" value="P:NADPH regeneration"/>
    <property type="evidence" value="ECO:0007669"/>
    <property type="project" value="InterPro"/>
</dbReference>
<dbReference type="GO" id="GO:0016651">
    <property type="term" value="F:oxidoreductase activity, acting on NAD(P)H"/>
    <property type="evidence" value="ECO:0007669"/>
    <property type="project" value="InterPro"/>
</dbReference>
<name>F8DDB3_HALXS</name>
<dbReference type="GO" id="GO:0008823">
    <property type="term" value="F:cupric reductase (NADH) activity"/>
    <property type="evidence" value="ECO:0007669"/>
    <property type="project" value="TreeGrafter"/>
</dbReference>
<reference evidence="4" key="1">
    <citation type="journal article" date="2012" name="Stand. Genomic Sci.">
        <title>Complete genome sequence of Halopiger xanaduensis type strain (SH-6(T)).</title>
        <authorList>
            <person name="Anderson I."/>
            <person name="Tindall B.J."/>
            <person name="Rohde M."/>
            <person name="Lucas S."/>
            <person name="Han J."/>
            <person name="Lapidus A."/>
            <person name="Cheng J.F."/>
            <person name="Goodwin L."/>
            <person name="Pitluck S."/>
            <person name="Peters L."/>
            <person name="Pati A."/>
            <person name="Mikhailova N."/>
            <person name="Pagani I."/>
            <person name="Teshima H."/>
            <person name="Han C."/>
            <person name="Tapia R."/>
            <person name="Land M."/>
            <person name="Woyke T."/>
            <person name="Klenk H.P."/>
            <person name="Kyrpides N."/>
            <person name="Ivanova N."/>
        </authorList>
    </citation>
    <scope>NUCLEOTIDE SEQUENCE [LARGE SCALE GENOMIC DNA]</scope>
    <source>
        <strain evidence="4">DSM 18323 / JCM 14033 / SH-6</strain>
        <plasmid evidence="4">Plasmid pHALXA01</plasmid>
    </source>
</reference>
<dbReference type="InterPro" id="IPR036291">
    <property type="entry name" value="NAD(P)-bd_dom_sf"/>
</dbReference>